<organism evidence="2 3">
    <name type="scientific">Allacma fusca</name>
    <dbReference type="NCBI Taxonomy" id="39272"/>
    <lineage>
        <taxon>Eukaryota</taxon>
        <taxon>Metazoa</taxon>
        <taxon>Ecdysozoa</taxon>
        <taxon>Arthropoda</taxon>
        <taxon>Hexapoda</taxon>
        <taxon>Collembola</taxon>
        <taxon>Symphypleona</taxon>
        <taxon>Sminthuridae</taxon>
        <taxon>Allacma</taxon>
    </lineage>
</organism>
<dbReference type="AlphaFoldDB" id="A0A8J2K2P0"/>
<proteinExistence type="predicted"/>
<feature type="non-terminal residue" evidence="2">
    <location>
        <position position="1"/>
    </location>
</feature>
<evidence type="ECO:0000313" key="3">
    <source>
        <dbReference type="Proteomes" id="UP000708208"/>
    </source>
</evidence>
<feature type="transmembrane region" description="Helical" evidence="1">
    <location>
        <begin position="37"/>
        <end position="58"/>
    </location>
</feature>
<keyword evidence="3" id="KW-1185">Reference proteome</keyword>
<evidence type="ECO:0000313" key="2">
    <source>
        <dbReference type="EMBL" id="CAG7730124.1"/>
    </source>
</evidence>
<sequence>QCCISSQQVSTALVPTCSSTDHVNLKRTQNLQRKSQCGVQVVAVAVAILVAVALLVGWDMQREVGTHVGIVALRDLLTGMLTITHVRTPLVKTVHHSDATRGIHWHSALQGAKSAKIIQDMSKLLKKIQLLLI</sequence>
<gene>
    <name evidence="2" type="ORF">AFUS01_LOCUS18794</name>
</gene>
<keyword evidence="1" id="KW-0472">Membrane</keyword>
<evidence type="ECO:0000256" key="1">
    <source>
        <dbReference type="SAM" id="Phobius"/>
    </source>
</evidence>
<name>A0A8J2K2P0_9HEXA</name>
<keyword evidence="1" id="KW-1133">Transmembrane helix</keyword>
<reference evidence="2" key="1">
    <citation type="submission" date="2021-06" db="EMBL/GenBank/DDBJ databases">
        <authorList>
            <person name="Hodson N. C."/>
            <person name="Mongue J. A."/>
            <person name="Jaron S. K."/>
        </authorList>
    </citation>
    <scope>NUCLEOTIDE SEQUENCE</scope>
</reference>
<dbReference type="EMBL" id="CAJVCH010189266">
    <property type="protein sequence ID" value="CAG7730124.1"/>
    <property type="molecule type" value="Genomic_DNA"/>
</dbReference>
<accession>A0A8J2K2P0</accession>
<keyword evidence="1" id="KW-0812">Transmembrane</keyword>
<dbReference type="Proteomes" id="UP000708208">
    <property type="component" value="Unassembled WGS sequence"/>
</dbReference>
<protein>
    <submittedName>
        <fullName evidence="2">Uncharacterized protein</fullName>
    </submittedName>
</protein>
<comment type="caution">
    <text evidence="2">The sequence shown here is derived from an EMBL/GenBank/DDBJ whole genome shotgun (WGS) entry which is preliminary data.</text>
</comment>